<dbReference type="EMBL" id="CP009247">
    <property type="protein sequence ID" value="APT88870.1"/>
    <property type="molecule type" value="Genomic_DNA"/>
</dbReference>
<evidence type="ECO:0000256" key="2">
    <source>
        <dbReference type="ARBA" id="ARBA00022679"/>
    </source>
</evidence>
<keyword evidence="2 5" id="KW-0808">Transferase</keyword>
<sequence length="194" mass="21157">MATWKQITEANPMHSENYAARWRNFVAEGRDIDGEARLVDAVADRGARILDAGCGTGRVAGYLAARGHHVVGTDLDPVLIGYARRDFPDVRFEVGDLETDEIPEGNFDVAVSAGNVMGFLSEEGREPALANIARSLRPGGRFLVGFGLNRGWAAPDFLDTAARAGFELQNAYESWQLDPYTPMSGFLVAILARR</sequence>
<dbReference type="Pfam" id="PF13649">
    <property type="entry name" value="Methyltransf_25"/>
    <property type="match status" value="1"/>
</dbReference>
<dbReference type="InterPro" id="IPR041698">
    <property type="entry name" value="Methyltransf_25"/>
</dbReference>
<dbReference type="OrthoDB" id="7062303at2"/>
<keyword evidence="6" id="KW-1185">Reference proteome</keyword>
<reference evidence="5 6" key="1">
    <citation type="submission" date="2014-08" db="EMBL/GenBank/DDBJ databases">
        <title>Complete genome sequence of Corynebacterium frankenforstense ST18(T) (=DSM 45800(T)), isolated from raw cow milk.</title>
        <authorList>
            <person name="Ruckert C."/>
            <person name="Albersmeier A."/>
            <person name="Winkler A."/>
            <person name="Lipski A."/>
            <person name="Kalinowski J."/>
        </authorList>
    </citation>
    <scope>NUCLEOTIDE SEQUENCE [LARGE SCALE GENOMIC DNA]</scope>
    <source>
        <strain evidence="5 6">ST18</strain>
    </source>
</reference>
<dbReference type="KEGG" id="cfk:CFRA_06005"/>
<name>A0A1L7CSP8_9CORY</name>
<evidence type="ECO:0000256" key="3">
    <source>
        <dbReference type="ARBA" id="ARBA00022691"/>
    </source>
</evidence>
<dbReference type="InterPro" id="IPR029063">
    <property type="entry name" value="SAM-dependent_MTases_sf"/>
</dbReference>
<feature type="domain" description="Methyltransferase" evidence="4">
    <location>
        <begin position="49"/>
        <end position="140"/>
    </location>
</feature>
<dbReference type="SUPFAM" id="SSF53335">
    <property type="entry name" value="S-adenosyl-L-methionine-dependent methyltransferases"/>
    <property type="match status" value="1"/>
</dbReference>
<protein>
    <submittedName>
        <fullName evidence="5">SAM-dependent methyltransferase</fullName>
    </submittedName>
</protein>
<proteinExistence type="predicted"/>
<organism evidence="5 6">
    <name type="scientific">Corynebacterium frankenforstense DSM 45800</name>
    <dbReference type="NCBI Taxonomy" id="1437875"/>
    <lineage>
        <taxon>Bacteria</taxon>
        <taxon>Bacillati</taxon>
        <taxon>Actinomycetota</taxon>
        <taxon>Actinomycetes</taxon>
        <taxon>Mycobacteriales</taxon>
        <taxon>Corynebacteriaceae</taxon>
        <taxon>Corynebacterium</taxon>
    </lineage>
</organism>
<dbReference type="AlphaFoldDB" id="A0A1L7CSP8"/>
<evidence type="ECO:0000256" key="1">
    <source>
        <dbReference type="ARBA" id="ARBA00022603"/>
    </source>
</evidence>
<dbReference type="Gene3D" id="3.40.50.150">
    <property type="entry name" value="Vaccinia Virus protein VP39"/>
    <property type="match status" value="1"/>
</dbReference>
<dbReference type="CDD" id="cd02440">
    <property type="entry name" value="AdoMet_MTases"/>
    <property type="match status" value="1"/>
</dbReference>
<dbReference type="GO" id="GO:0008168">
    <property type="term" value="F:methyltransferase activity"/>
    <property type="evidence" value="ECO:0007669"/>
    <property type="project" value="UniProtKB-KW"/>
</dbReference>
<evidence type="ECO:0000313" key="6">
    <source>
        <dbReference type="Proteomes" id="UP000185434"/>
    </source>
</evidence>
<dbReference type="Proteomes" id="UP000185434">
    <property type="component" value="Chromosome"/>
</dbReference>
<keyword evidence="1 5" id="KW-0489">Methyltransferase</keyword>
<evidence type="ECO:0000259" key="4">
    <source>
        <dbReference type="Pfam" id="PF13649"/>
    </source>
</evidence>
<dbReference type="PANTHER" id="PTHR43464">
    <property type="entry name" value="METHYLTRANSFERASE"/>
    <property type="match status" value="1"/>
</dbReference>
<dbReference type="RefSeq" id="WP_075663856.1">
    <property type="nucleotide sequence ID" value="NZ_CP009247.1"/>
</dbReference>
<accession>A0A1L7CSP8</accession>
<keyword evidence="3" id="KW-0949">S-adenosyl-L-methionine</keyword>
<evidence type="ECO:0000313" key="5">
    <source>
        <dbReference type="EMBL" id="APT88870.1"/>
    </source>
</evidence>
<dbReference type="PANTHER" id="PTHR43464:SF19">
    <property type="entry name" value="UBIQUINONE BIOSYNTHESIS O-METHYLTRANSFERASE, MITOCHONDRIAL"/>
    <property type="match status" value="1"/>
</dbReference>
<dbReference type="STRING" id="1437875.CFRA_06005"/>
<dbReference type="GO" id="GO:0032259">
    <property type="term" value="P:methylation"/>
    <property type="evidence" value="ECO:0007669"/>
    <property type="project" value="UniProtKB-KW"/>
</dbReference>
<gene>
    <name evidence="5" type="ORF">CFRA_06005</name>
</gene>